<dbReference type="NCBIfam" id="TIGR00080">
    <property type="entry name" value="pimt"/>
    <property type="match status" value="1"/>
</dbReference>
<feature type="active site" evidence="7">
    <location>
        <position position="64"/>
    </location>
</feature>
<sequence>MQHNAQKISRDRMVREQIAGRGIRDAAVLRAMGSVPRHLFVDEALVSQAYGDHPLPIGYGQTISQPYVVALMSELLEAEKGMRVLEIGTGSGYQAAVLDAMGLDVYTVERLRGLYFKTSSLLMRLRLLSIRMKLDDGTLGWPEAGPYDRIIVTAGGPEVPEPLIAQLADPGIMVIPVGPERASQKLVQVRKQGGRVNMDTKNAVTFVDLVGKHGWL</sequence>
<keyword evidence="4 7" id="KW-0489">Methyltransferase</keyword>
<keyword evidence="5 7" id="KW-0808">Transferase</keyword>
<comment type="catalytic activity">
    <reaction evidence="7">
        <text>[protein]-L-isoaspartate + S-adenosyl-L-methionine = [protein]-L-isoaspartate alpha-methyl ester + S-adenosyl-L-homocysteine</text>
        <dbReference type="Rhea" id="RHEA:12705"/>
        <dbReference type="Rhea" id="RHEA-COMP:12143"/>
        <dbReference type="Rhea" id="RHEA-COMP:12144"/>
        <dbReference type="ChEBI" id="CHEBI:57856"/>
        <dbReference type="ChEBI" id="CHEBI:59789"/>
        <dbReference type="ChEBI" id="CHEBI:90596"/>
        <dbReference type="ChEBI" id="CHEBI:90598"/>
        <dbReference type="EC" id="2.1.1.77"/>
    </reaction>
</comment>
<comment type="function">
    <text evidence="7">Catalyzes the methyl esterification of L-isoaspartyl residues in peptides and proteins that result from spontaneous decomposition of normal L-aspartyl and L-asparaginyl residues. It plays a role in the repair and/or degradation of damaged proteins.</text>
</comment>
<evidence type="ECO:0000256" key="1">
    <source>
        <dbReference type="ARBA" id="ARBA00004496"/>
    </source>
</evidence>
<name>A0A212J3Q8_9DELT</name>
<dbReference type="EC" id="2.1.1.77" evidence="7"/>
<evidence type="ECO:0000256" key="5">
    <source>
        <dbReference type="ARBA" id="ARBA00022679"/>
    </source>
</evidence>
<dbReference type="SUPFAM" id="SSF53335">
    <property type="entry name" value="S-adenosyl-L-methionine-dependent methyltransferases"/>
    <property type="match status" value="1"/>
</dbReference>
<dbReference type="HAMAP" id="MF_00090">
    <property type="entry name" value="PIMT"/>
    <property type="match status" value="1"/>
</dbReference>
<evidence type="ECO:0000256" key="2">
    <source>
        <dbReference type="ARBA" id="ARBA00005369"/>
    </source>
</evidence>
<comment type="subcellular location">
    <subcellularLocation>
        <location evidence="1 7">Cytoplasm</location>
    </subcellularLocation>
</comment>
<dbReference type="GO" id="GO:0032259">
    <property type="term" value="P:methylation"/>
    <property type="evidence" value="ECO:0007669"/>
    <property type="project" value="UniProtKB-KW"/>
</dbReference>
<dbReference type="FunFam" id="3.40.50.150:FF:000010">
    <property type="entry name" value="Protein-L-isoaspartate O-methyltransferase"/>
    <property type="match status" value="1"/>
</dbReference>
<protein>
    <recommendedName>
        <fullName evidence="7">Protein-L-isoaspartate O-methyltransferase</fullName>
        <ecNumber evidence="7">2.1.1.77</ecNumber>
    </recommendedName>
    <alternativeName>
        <fullName evidence="7">L-isoaspartyl protein carboxyl methyltransferase</fullName>
    </alternativeName>
    <alternativeName>
        <fullName evidence="7">Protein L-isoaspartyl methyltransferase</fullName>
    </alternativeName>
    <alternativeName>
        <fullName evidence="7">Protein-beta-aspartate methyltransferase</fullName>
        <shortName evidence="7">PIMT</shortName>
    </alternativeName>
</protein>
<keyword evidence="6 7" id="KW-0949">S-adenosyl-L-methionine</keyword>
<organism evidence="8">
    <name type="scientific">uncultured delta proteobacterium</name>
    <dbReference type="NCBI Taxonomy" id="34034"/>
    <lineage>
        <taxon>Bacteria</taxon>
        <taxon>Deltaproteobacteria</taxon>
        <taxon>environmental samples</taxon>
    </lineage>
</organism>
<dbReference type="GO" id="GO:0030091">
    <property type="term" value="P:protein repair"/>
    <property type="evidence" value="ECO:0007669"/>
    <property type="project" value="UniProtKB-UniRule"/>
</dbReference>
<dbReference type="AlphaFoldDB" id="A0A212J3Q8"/>
<evidence type="ECO:0000313" key="8">
    <source>
        <dbReference type="EMBL" id="SBV94091.1"/>
    </source>
</evidence>
<dbReference type="InterPro" id="IPR029063">
    <property type="entry name" value="SAM-dependent_MTases_sf"/>
</dbReference>
<dbReference type="Pfam" id="PF01135">
    <property type="entry name" value="PCMT"/>
    <property type="match status" value="1"/>
</dbReference>
<dbReference type="NCBIfam" id="NF001453">
    <property type="entry name" value="PRK00312.1"/>
    <property type="match status" value="1"/>
</dbReference>
<dbReference type="Gene3D" id="3.40.50.150">
    <property type="entry name" value="Vaccinia Virus protein VP39"/>
    <property type="match status" value="1"/>
</dbReference>
<dbReference type="PANTHER" id="PTHR11579:SF0">
    <property type="entry name" value="PROTEIN-L-ISOASPARTATE(D-ASPARTATE) O-METHYLTRANSFERASE"/>
    <property type="match status" value="1"/>
</dbReference>
<reference evidence="8" key="1">
    <citation type="submission" date="2016-04" db="EMBL/GenBank/DDBJ databases">
        <authorList>
            <person name="Evans L.H."/>
            <person name="Alamgir A."/>
            <person name="Owens N."/>
            <person name="Weber N.D."/>
            <person name="Virtaneva K."/>
            <person name="Barbian K."/>
            <person name="Babar A."/>
            <person name="Rosenke K."/>
        </authorList>
    </citation>
    <scope>NUCLEOTIDE SEQUENCE</scope>
    <source>
        <strain evidence="8">86</strain>
    </source>
</reference>
<dbReference type="InterPro" id="IPR000682">
    <property type="entry name" value="PCMT"/>
</dbReference>
<dbReference type="GO" id="GO:0004719">
    <property type="term" value="F:protein-L-isoaspartate (D-aspartate) O-methyltransferase activity"/>
    <property type="evidence" value="ECO:0007669"/>
    <property type="project" value="UniProtKB-UniRule"/>
</dbReference>
<evidence type="ECO:0000256" key="6">
    <source>
        <dbReference type="ARBA" id="ARBA00022691"/>
    </source>
</evidence>
<evidence type="ECO:0000256" key="7">
    <source>
        <dbReference type="HAMAP-Rule" id="MF_00090"/>
    </source>
</evidence>
<dbReference type="PROSITE" id="PS01279">
    <property type="entry name" value="PCMT"/>
    <property type="match status" value="1"/>
</dbReference>
<dbReference type="PANTHER" id="PTHR11579">
    <property type="entry name" value="PROTEIN-L-ISOASPARTATE O-METHYLTRANSFERASE"/>
    <property type="match status" value="1"/>
</dbReference>
<evidence type="ECO:0000256" key="4">
    <source>
        <dbReference type="ARBA" id="ARBA00022603"/>
    </source>
</evidence>
<comment type="similarity">
    <text evidence="2 7">Belongs to the methyltransferase superfamily. L-isoaspartyl/D-aspartyl protein methyltransferase family.</text>
</comment>
<dbReference type="EMBL" id="FLUQ01000001">
    <property type="protein sequence ID" value="SBV94091.1"/>
    <property type="molecule type" value="Genomic_DNA"/>
</dbReference>
<accession>A0A212J3Q8</accession>
<keyword evidence="3 7" id="KW-0963">Cytoplasm</keyword>
<dbReference type="GO" id="GO:0005737">
    <property type="term" value="C:cytoplasm"/>
    <property type="evidence" value="ECO:0007669"/>
    <property type="project" value="UniProtKB-SubCell"/>
</dbReference>
<proteinExistence type="inferred from homology"/>
<evidence type="ECO:0000256" key="3">
    <source>
        <dbReference type="ARBA" id="ARBA00022490"/>
    </source>
</evidence>
<gene>
    <name evidence="7 8" type="primary">pcm</name>
    <name evidence="8" type="ORF">KL86DPRO_10642</name>
</gene>